<name>U4PXA2_9HYPH</name>
<dbReference type="Pfam" id="PF03403">
    <property type="entry name" value="PAF-AH_p_II"/>
    <property type="match status" value="1"/>
</dbReference>
<proteinExistence type="predicted"/>
<sequence>MRFSGFLFSLFLFSVVSVHFSAAAGFRLIDLPSDGDALPIKVALWSPCADVPADIRVGPFLLSAARDCAIPEGTYPLVVISHGFGGSAFSHRDTATALADAGFIVAAINHAGDSALNMKRAGDLTALTQRPAEISRLLDHMLGNMDEGRFIDRGRIGVFGFSRGGYTALTLAGGVPDFAKAGLPCPDPRAPICAQIHEKSAGSVPEARDARVKAIVVADPLNAFPSPSDVAEVRVPTQLWSSEHGGDGIMPEDMTRLRDSLPSRPDFRVVKRAGHFSFIAPCPVEMKKAAPEICIDAAGFDRQAFHRSFNAEIVQFFNASLR</sequence>
<evidence type="ECO:0000313" key="5">
    <source>
        <dbReference type="EMBL" id="CDI08507.1"/>
    </source>
</evidence>
<evidence type="ECO:0000256" key="3">
    <source>
        <dbReference type="ARBA" id="ARBA00023098"/>
    </source>
</evidence>
<dbReference type="PIRSF" id="PIRSF031982">
    <property type="entry name" value="UCP031982_abhydr"/>
    <property type="match status" value="1"/>
</dbReference>
<keyword evidence="3" id="KW-0443">Lipid metabolism</keyword>
<dbReference type="SUPFAM" id="SSF53474">
    <property type="entry name" value="alpha/beta-Hydrolases"/>
    <property type="match status" value="1"/>
</dbReference>
<feature type="chain" id="PRO_5004652858" evidence="4">
    <location>
        <begin position="25"/>
        <end position="322"/>
    </location>
</feature>
<dbReference type="GO" id="GO:0003847">
    <property type="term" value="F:1-alkyl-2-acetylglycerophosphocholine esterase activity"/>
    <property type="evidence" value="ECO:0007669"/>
    <property type="project" value="TreeGrafter"/>
</dbReference>
<evidence type="ECO:0000313" key="6">
    <source>
        <dbReference type="Proteomes" id="UP000016944"/>
    </source>
</evidence>
<feature type="signal peptide" evidence="4">
    <location>
        <begin position="1"/>
        <end position="24"/>
    </location>
</feature>
<dbReference type="InterPro" id="IPR016986">
    <property type="entry name" value="UCP031982_abhydr"/>
</dbReference>
<keyword evidence="2" id="KW-0442">Lipid degradation</keyword>
<dbReference type="InterPro" id="IPR029058">
    <property type="entry name" value="AB_hydrolase_fold"/>
</dbReference>
<dbReference type="HOGENOM" id="CLU_045366_0_0_5"/>
<organism evidence="5 6">
    <name type="scientific">Agrobacterium pusense</name>
    <dbReference type="NCBI Taxonomy" id="648995"/>
    <lineage>
        <taxon>Bacteria</taxon>
        <taxon>Pseudomonadati</taxon>
        <taxon>Pseudomonadota</taxon>
        <taxon>Alphaproteobacteria</taxon>
        <taxon>Hyphomicrobiales</taxon>
        <taxon>Rhizobiaceae</taxon>
        <taxon>Rhizobium/Agrobacterium group</taxon>
        <taxon>Agrobacterium</taxon>
    </lineage>
</organism>
<evidence type="ECO:0000256" key="1">
    <source>
        <dbReference type="ARBA" id="ARBA00022801"/>
    </source>
</evidence>
<keyword evidence="1 5" id="KW-0378">Hydrolase</keyword>
<reference evidence="5 6" key="1">
    <citation type="journal article" date="2013" name="Genome Announc.">
        <title>Complete Genome Sequence of the Sesbania Symbiont and Rice Growth-Promoting Endophyte Rhizobium sp. Strain IRBG74.</title>
        <authorList>
            <person name="Crook M.B."/>
            <person name="Mitra S."/>
            <person name="Ane J.M."/>
            <person name="Sadowsky M.J."/>
            <person name="Gyaneshwar P."/>
        </authorList>
    </citation>
    <scope>NUCLEOTIDE SEQUENCE [LARGE SCALE GENOMIC DNA]</scope>
    <source>
        <strain evidence="5 6">IRBG74</strain>
    </source>
</reference>
<dbReference type="PANTHER" id="PTHR10272">
    <property type="entry name" value="PLATELET-ACTIVATING FACTOR ACETYLHYDROLASE"/>
    <property type="match status" value="1"/>
</dbReference>
<dbReference type="PATRIC" id="fig|424182.3.peg.1588"/>
<dbReference type="KEGG" id="rir:BN877_I1605"/>
<gene>
    <name evidence="5" type="ORF">BN877_I1605</name>
</gene>
<protein>
    <submittedName>
        <fullName evidence="5">Dienelactone hydrolase-like protein</fullName>
    </submittedName>
</protein>
<dbReference type="Gene3D" id="3.40.50.1820">
    <property type="entry name" value="alpha/beta hydrolase"/>
    <property type="match status" value="1"/>
</dbReference>
<keyword evidence="4" id="KW-0732">Signal</keyword>
<dbReference type="EMBL" id="HG518322">
    <property type="protein sequence ID" value="CDI08507.1"/>
    <property type="molecule type" value="Genomic_DNA"/>
</dbReference>
<evidence type="ECO:0000256" key="2">
    <source>
        <dbReference type="ARBA" id="ARBA00022963"/>
    </source>
</evidence>
<evidence type="ECO:0000256" key="4">
    <source>
        <dbReference type="SAM" id="SignalP"/>
    </source>
</evidence>
<dbReference type="RefSeq" id="WP_022556232.1">
    <property type="nucleotide sequence ID" value="NC_022535.1"/>
</dbReference>
<dbReference type="GO" id="GO:0016042">
    <property type="term" value="P:lipid catabolic process"/>
    <property type="evidence" value="ECO:0007669"/>
    <property type="project" value="UniProtKB-KW"/>
</dbReference>
<accession>U4PXA2</accession>
<dbReference type="Proteomes" id="UP000016944">
    <property type="component" value="Chromosome I"/>
</dbReference>
<dbReference type="AlphaFoldDB" id="U4PXA2"/>
<dbReference type="PANTHER" id="PTHR10272:SF0">
    <property type="entry name" value="PLATELET-ACTIVATING FACTOR ACETYLHYDROLASE"/>
    <property type="match status" value="1"/>
</dbReference>